<name>A0A9P5TBS2_9AGAM</name>
<keyword evidence="2" id="KW-1185">Reference proteome</keyword>
<proteinExistence type="predicted"/>
<protein>
    <submittedName>
        <fullName evidence="1">Uncharacterized protein</fullName>
    </submittedName>
</protein>
<dbReference type="EMBL" id="WHVB01000004">
    <property type="protein sequence ID" value="KAF8483934.1"/>
    <property type="molecule type" value="Genomic_DNA"/>
</dbReference>
<reference evidence="1" key="1">
    <citation type="submission" date="2019-10" db="EMBL/GenBank/DDBJ databases">
        <authorList>
            <consortium name="DOE Joint Genome Institute"/>
            <person name="Kuo A."/>
            <person name="Miyauchi S."/>
            <person name="Kiss E."/>
            <person name="Drula E."/>
            <person name="Kohler A."/>
            <person name="Sanchez-Garcia M."/>
            <person name="Andreopoulos B."/>
            <person name="Barry K.W."/>
            <person name="Bonito G."/>
            <person name="Buee M."/>
            <person name="Carver A."/>
            <person name="Chen C."/>
            <person name="Cichocki N."/>
            <person name="Clum A."/>
            <person name="Culley D."/>
            <person name="Crous P.W."/>
            <person name="Fauchery L."/>
            <person name="Girlanda M."/>
            <person name="Hayes R."/>
            <person name="Keri Z."/>
            <person name="LaButti K."/>
            <person name="Lipzen A."/>
            <person name="Lombard V."/>
            <person name="Magnuson J."/>
            <person name="Maillard F."/>
            <person name="Morin E."/>
            <person name="Murat C."/>
            <person name="Nolan M."/>
            <person name="Ohm R."/>
            <person name="Pangilinan J."/>
            <person name="Pereira M."/>
            <person name="Perotto S."/>
            <person name="Peter M."/>
            <person name="Riley R."/>
            <person name="Sitrit Y."/>
            <person name="Stielow B."/>
            <person name="Szollosi G."/>
            <person name="Zifcakova L."/>
            <person name="Stursova M."/>
            <person name="Spatafora J.W."/>
            <person name="Tedersoo L."/>
            <person name="Vaario L.-M."/>
            <person name="Yamada A."/>
            <person name="Yan M."/>
            <person name="Wang P."/>
            <person name="Xu J."/>
            <person name="Bruns T."/>
            <person name="Baldrian P."/>
            <person name="Vilgalys R."/>
            <person name="Henrissat B."/>
            <person name="Grigoriev I.V."/>
            <person name="Hibbett D."/>
            <person name="Nagy L.G."/>
            <person name="Martin F.M."/>
        </authorList>
    </citation>
    <scope>NUCLEOTIDE SEQUENCE</scope>
    <source>
        <strain evidence="1">Prilba</strain>
    </source>
</reference>
<dbReference type="Proteomes" id="UP000759537">
    <property type="component" value="Unassembled WGS sequence"/>
</dbReference>
<comment type="caution">
    <text evidence="1">The sequence shown here is derived from an EMBL/GenBank/DDBJ whole genome shotgun (WGS) entry which is preliminary data.</text>
</comment>
<dbReference type="AlphaFoldDB" id="A0A9P5TBS2"/>
<reference evidence="1" key="2">
    <citation type="journal article" date="2020" name="Nat. Commun.">
        <title>Large-scale genome sequencing of mycorrhizal fungi provides insights into the early evolution of symbiotic traits.</title>
        <authorList>
            <person name="Miyauchi S."/>
            <person name="Kiss E."/>
            <person name="Kuo A."/>
            <person name="Drula E."/>
            <person name="Kohler A."/>
            <person name="Sanchez-Garcia M."/>
            <person name="Morin E."/>
            <person name="Andreopoulos B."/>
            <person name="Barry K.W."/>
            <person name="Bonito G."/>
            <person name="Buee M."/>
            <person name="Carver A."/>
            <person name="Chen C."/>
            <person name="Cichocki N."/>
            <person name="Clum A."/>
            <person name="Culley D."/>
            <person name="Crous P.W."/>
            <person name="Fauchery L."/>
            <person name="Girlanda M."/>
            <person name="Hayes R.D."/>
            <person name="Keri Z."/>
            <person name="LaButti K."/>
            <person name="Lipzen A."/>
            <person name="Lombard V."/>
            <person name="Magnuson J."/>
            <person name="Maillard F."/>
            <person name="Murat C."/>
            <person name="Nolan M."/>
            <person name="Ohm R.A."/>
            <person name="Pangilinan J."/>
            <person name="Pereira M.F."/>
            <person name="Perotto S."/>
            <person name="Peter M."/>
            <person name="Pfister S."/>
            <person name="Riley R."/>
            <person name="Sitrit Y."/>
            <person name="Stielow J.B."/>
            <person name="Szollosi G."/>
            <person name="Zifcakova L."/>
            <person name="Stursova M."/>
            <person name="Spatafora J.W."/>
            <person name="Tedersoo L."/>
            <person name="Vaario L.M."/>
            <person name="Yamada A."/>
            <person name="Yan M."/>
            <person name="Wang P."/>
            <person name="Xu J."/>
            <person name="Bruns T."/>
            <person name="Baldrian P."/>
            <person name="Vilgalys R."/>
            <person name="Dunand C."/>
            <person name="Henrissat B."/>
            <person name="Grigoriev I.V."/>
            <person name="Hibbett D."/>
            <person name="Nagy L.G."/>
            <person name="Martin F.M."/>
        </authorList>
    </citation>
    <scope>NUCLEOTIDE SEQUENCE</scope>
    <source>
        <strain evidence="1">Prilba</strain>
    </source>
</reference>
<evidence type="ECO:0000313" key="1">
    <source>
        <dbReference type="EMBL" id="KAF8483934.1"/>
    </source>
</evidence>
<accession>A0A9P5TBS2</accession>
<gene>
    <name evidence="1" type="ORF">DFH94DRAFT_725465</name>
</gene>
<evidence type="ECO:0000313" key="2">
    <source>
        <dbReference type="Proteomes" id="UP000759537"/>
    </source>
</evidence>
<sequence>MCENPFLLVPSCPPAIFSPCIPTGSASTVLTCATPIFDSAAYRKGASGVCSRILLKLRVLKASVERDLVTFVTFEKCPPQLPFVLEPLWRWWICYRCTAVRINGITYRRSSYYIYFRLPNRHYSRQEPNITDERQGLLSIGIVWLSSLVPPVFTVQTCPPRVPTDTDGDGDPAQLSYHNNPECGRFSRTLTNAPWTFEFSLRTIAYRSKTTTMTC</sequence>
<organism evidence="1 2">
    <name type="scientific">Russula ochroleuca</name>
    <dbReference type="NCBI Taxonomy" id="152965"/>
    <lineage>
        <taxon>Eukaryota</taxon>
        <taxon>Fungi</taxon>
        <taxon>Dikarya</taxon>
        <taxon>Basidiomycota</taxon>
        <taxon>Agaricomycotina</taxon>
        <taxon>Agaricomycetes</taxon>
        <taxon>Russulales</taxon>
        <taxon>Russulaceae</taxon>
        <taxon>Russula</taxon>
    </lineage>
</organism>